<gene>
    <name evidence="1" type="ORF">BVG16_06485</name>
</gene>
<proteinExistence type="predicted"/>
<evidence type="ECO:0000313" key="2">
    <source>
        <dbReference type="Proteomes" id="UP000190188"/>
    </source>
</evidence>
<dbReference type="Proteomes" id="UP000190188">
    <property type="component" value="Unassembled WGS sequence"/>
</dbReference>
<dbReference type="OrthoDB" id="2990595at2"/>
<comment type="caution">
    <text evidence="1">The sequence shown here is derived from an EMBL/GenBank/DDBJ whole genome shotgun (WGS) entry which is preliminary data.</text>
</comment>
<dbReference type="RefSeq" id="WP_078497723.1">
    <property type="nucleotide sequence ID" value="NZ_MSZX01000002.1"/>
</dbReference>
<protein>
    <recommendedName>
        <fullName evidence="3">Post-transcriptional regulator</fullName>
    </recommendedName>
</protein>
<keyword evidence="2" id="KW-1185">Reference proteome</keyword>
<dbReference type="Pfam" id="PF13797">
    <property type="entry name" value="Post_transc_reg"/>
    <property type="match status" value="1"/>
</dbReference>
<evidence type="ECO:0000313" key="1">
    <source>
        <dbReference type="EMBL" id="OPA80375.1"/>
    </source>
</evidence>
<reference evidence="1 2" key="1">
    <citation type="submission" date="2017-01" db="EMBL/GenBank/DDBJ databases">
        <title>Genome analysis of Paenibacillus selenitrireducens ES3-24.</title>
        <authorList>
            <person name="Xu D."/>
            <person name="Yao R."/>
            <person name="Zheng S."/>
        </authorList>
    </citation>
    <scope>NUCLEOTIDE SEQUENCE [LARGE SCALE GENOMIC DNA]</scope>
    <source>
        <strain evidence="1 2">ES3-24</strain>
    </source>
</reference>
<dbReference type="AlphaFoldDB" id="A0A1T2XKP6"/>
<evidence type="ECO:0008006" key="3">
    <source>
        <dbReference type="Google" id="ProtNLM"/>
    </source>
</evidence>
<sequence>MTNERMIDPELNEIIAQLCQSKAEEFHLIGYEHVTPEEIWNCVNDKYMKKGMPQLHEMVNDILSLKATNFMNYMTLSAFKGSPFG</sequence>
<dbReference type="EMBL" id="MSZX01000002">
    <property type="protein sequence ID" value="OPA80375.1"/>
    <property type="molecule type" value="Genomic_DNA"/>
</dbReference>
<accession>A0A1T2XKP6</accession>
<dbReference type="STRING" id="1324314.BVG16_06485"/>
<dbReference type="InterPro" id="IPR025716">
    <property type="entry name" value="Post-transcriptional_regulator"/>
</dbReference>
<name>A0A1T2XKP6_9BACL</name>
<organism evidence="1 2">
    <name type="scientific">Paenibacillus selenitireducens</name>
    <dbReference type="NCBI Taxonomy" id="1324314"/>
    <lineage>
        <taxon>Bacteria</taxon>
        <taxon>Bacillati</taxon>
        <taxon>Bacillota</taxon>
        <taxon>Bacilli</taxon>
        <taxon>Bacillales</taxon>
        <taxon>Paenibacillaceae</taxon>
        <taxon>Paenibacillus</taxon>
    </lineage>
</organism>